<evidence type="ECO:0000256" key="1">
    <source>
        <dbReference type="ARBA" id="ARBA00004613"/>
    </source>
</evidence>
<dbReference type="EMBL" id="JACIEV010000011">
    <property type="protein sequence ID" value="MBB4155324.1"/>
    <property type="molecule type" value="Genomic_DNA"/>
</dbReference>
<dbReference type="InterPro" id="IPR029058">
    <property type="entry name" value="AB_hydrolase_fold"/>
</dbReference>
<evidence type="ECO:0000313" key="6">
    <source>
        <dbReference type="Proteomes" id="UP000529795"/>
    </source>
</evidence>
<organism evidence="5 6">
    <name type="scientific">Sphingomonas jinjuensis</name>
    <dbReference type="NCBI Taxonomy" id="535907"/>
    <lineage>
        <taxon>Bacteria</taxon>
        <taxon>Pseudomonadati</taxon>
        <taxon>Pseudomonadota</taxon>
        <taxon>Alphaproteobacteria</taxon>
        <taxon>Sphingomonadales</taxon>
        <taxon>Sphingomonadaceae</taxon>
        <taxon>Sphingomonas</taxon>
    </lineage>
</organism>
<keyword evidence="6" id="KW-1185">Reference proteome</keyword>
<sequence>MSTTLQELVYFGAAWQLLNKEASAPPILLRGGWGEARIERSDDGLFFGGIVEKRDAAGRVTDVVLAFAGAEGASDFVQGNLIGAGIISPEALRSAALFETLWSDPRYAGATLHVTGHSLGAGYSQVVAAEAIAAHGQAAVAARADFTGFGVPNWGVHAETHYGLDPHTLDAFFTGYSARNDPTLSNGGTDRVGVAYLLPAFTGLEGAGAALNPVAAHWPTTYVDGLGLPGWLSASEQAAIETDLASGFVSGLADPRDPHYGPPGTLDLTVVGSGAGDVLTGMAGDDAIVGGGGRDVMRGGGGADRFVFVSASDSGTTAATADRILDFANGDRIDLSLMDGNQALPGQQGFSLIAGPAFTAPGQVRSWIAGGTTWVAGNVDADLAADFLIRVDGVHRLDADAFVLTPAPLLGQLLDHVGDQQPLLFTVLP</sequence>
<dbReference type="GO" id="GO:0005509">
    <property type="term" value="F:calcium ion binding"/>
    <property type="evidence" value="ECO:0007669"/>
    <property type="project" value="InterPro"/>
</dbReference>
<dbReference type="PROSITE" id="PS00330">
    <property type="entry name" value="HEMOLYSIN_CALCIUM"/>
    <property type="match status" value="1"/>
</dbReference>
<gene>
    <name evidence="5" type="ORF">GGQ80_003244</name>
</gene>
<feature type="domain" description="Peptidase M10 serralysin C-terminal" evidence="4">
    <location>
        <begin position="288"/>
        <end position="400"/>
    </location>
</feature>
<dbReference type="GO" id="GO:0005615">
    <property type="term" value="C:extracellular space"/>
    <property type="evidence" value="ECO:0007669"/>
    <property type="project" value="InterPro"/>
</dbReference>
<proteinExistence type="predicted"/>
<dbReference type="RefSeq" id="WP_183986719.1">
    <property type="nucleotide sequence ID" value="NZ_JACIEV010000011.1"/>
</dbReference>
<dbReference type="InterPro" id="IPR018511">
    <property type="entry name" value="Hemolysin-typ_Ca-bd_CS"/>
</dbReference>
<comment type="caution">
    <text evidence="5">The sequence shown here is derived from an EMBL/GenBank/DDBJ whole genome shotgun (WGS) entry which is preliminary data.</text>
</comment>
<dbReference type="Gene3D" id="3.40.50.1820">
    <property type="entry name" value="alpha/beta hydrolase"/>
    <property type="match status" value="1"/>
</dbReference>
<dbReference type="Pfam" id="PF08548">
    <property type="entry name" value="Peptidase_M10_C"/>
    <property type="match status" value="1"/>
</dbReference>
<dbReference type="InterPro" id="IPR013858">
    <property type="entry name" value="Peptidase_M10B_C"/>
</dbReference>
<dbReference type="InterPro" id="IPR011049">
    <property type="entry name" value="Serralysin-like_metalloprot_C"/>
</dbReference>
<comment type="subcellular location">
    <subcellularLocation>
        <location evidence="1">Secreted</location>
    </subcellularLocation>
</comment>
<accession>A0A840FHZ1</accession>
<keyword evidence="2" id="KW-0964">Secreted</keyword>
<evidence type="ECO:0000259" key="4">
    <source>
        <dbReference type="Pfam" id="PF08548"/>
    </source>
</evidence>
<dbReference type="SUPFAM" id="SSF53474">
    <property type="entry name" value="alpha/beta-Hydrolases"/>
    <property type="match status" value="1"/>
</dbReference>
<dbReference type="SUPFAM" id="SSF51120">
    <property type="entry name" value="beta-Roll"/>
    <property type="match status" value="1"/>
</dbReference>
<evidence type="ECO:0000313" key="5">
    <source>
        <dbReference type="EMBL" id="MBB4155324.1"/>
    </source>
</evidence>
<dbReference type="AlphaFoldDB" id="A0A840FHZ1"/>
<dbReference type="PRINTS" id="PR00313">
    <property type="entry name" value="CABNDNGRPT"/>
</dbReference>
<keyword evidence="3" id="KW-0677">Repeat</keyword>
<name>A0A840FHZ1_9SPHN</name>
<dbReference type="Gene3D" id="2.150.10.10">
    <property type="entry name" value="Serralysin-like metalloprotease, C-terminal"/>
    <property type="match status" value="1"/>
</dbReference>
<evidence type="ECO:0000256" key="3">
    <source>
        <dbReference type="ARBA" id="ARBA00022737"/>
    </source>
</evidence>
<protein>
    <recommendedName>
        <fullName evidence="4">Peptidase M10 serralysin C-terminal domain-containing protein</fullName>
    </recommendedName>
</protein>
<reference evidence="5 6" key="1">
    <citation type="submission" date="2020-08" db="EMBL/GenBank/DDBJ databases">
        <title>Genomic Encyclopedia of Type Strains, Phase IV (KMG-IV): sequencing the most valuable type-strain genomes for metagenomic binning, comparative biology and taxonomic classification.</title>
        <authorList>
            <person name="Goeker M."/>
        </authorList>
    </citation>
    <scope>NUCLEOTIDE SEQUENCE [LARGE SCALE GENOMIC DNA]</scope>
    <source>
        <strain evidence="5 6">YC6723</strain>
    </source>
</reference>
<dbReference type="Proteomes" id="UP000529795">
    <property type="component" value="Unassembled WGS sequence"/>
</dbReference>
<evidence type="ECO:0000256" key="2">
    <source>
        <dbReference type="ARBA" id="ARBA00022525"/>
    </source>
</evidence>